<sequence length="366" mass="41569">MIDERNTANWFSKPGDSIRAIMQRRNISAHDLAERLDDGLDAVRSLIDGSRQIDESTASTLSMVLGATAEFWLKRQENFDTAVNRSVVQVRESGHEDLLLRLPAPGQKARGKLSLERRAAEIRKRLVFYNVPDAASWTGRYGRLVGETDYRTSKAFASKEDATLLWLRRGELEADMIQTRAWNSENLVDRLKEIRKLSMIRHPQLFLPKLRTLCAEAGVALVVVKAPAGCRASGAIRMVDPDKAMLLLSFRYKRDDQFWFTVFHEIGHLVLHRANTFVDDEALPGDLDRENEANEFAAECIIPPLRESEFERVGPKRDDIVRFSVSIGVAPGLTVGQMQHRGMLEPDKLNYLKRTWDWSQINPATV</sequence>
<keyword evidence="3" id="KW-1185">Reference proteome</keyword>
<dbReference type="RefSeq" id="WP_109614086.1">
    <property type="nucleotide sequence ID" value="NZ_QGGG01000014.1"/>
</dbReference>
<accession>A0A316BYR1</accession>
<dbReference type="InterPro" id="IPR010359">
    <property type="entry name" value="IrrE_HExxH"/>
</dbReference>
<dbReference type="Gene3D" id="1.10.10.2910">
    <property type="match status" value="1"/>
</dbReference>
<dbReference type="OrthoDB" id="9796786at2"/>
<dbReference type="SUPFAM" id="SSF47413">
    <property type="entry name" value="lambda repressor-like DNA-binding domains"/>
    <property type="match status" value="1"/>
</dbReference>
<evidence type="ECO:0000313" key="2">
    <source>
        <dbReference type="EMBL" id="PWJ79779.1"/>
    </source>
</evidence>
<evidence type="ECO:0000313" key="3">
    <source>
        <dbReference type="Proteomes" id="UP000245396"/>
    </source>
</evidence>
<name>A0A316BYR1_PSESE</name>
<organism evidence="2 3">
    <name type="scientific">Pseudaminobacter salicylatoxidans</name>
    <dbReference type="NCBI Taxonomy" id="93369"/>
    <lineage>
        <taxon>Bacteria</taxon>
        <taxon>Pseudomonadati</taxon>
        <taxon>Pseudomonadota</taxon>
        <taxon>Alphaproteobacteria</taxon>
        <taxon>Hyphomicrobiales</taxon>
        <taxon>Phyllobacteriaceae</taxon>
        <taxon>Pseudaminobacter</taxon>
    </lineage>
</organism>
<feature type="domain" description="IrrE N-terminal-like" evidence="1">
    <location>
        <begin position="241"/>
        <end position="304"/>
    </location>
</feature>
<dbReference type="Proteomes" id="UP000245396">
    <property type="component" value="Unassembled WGS sequence"/>
</dbReference>
<evidence type="ECO:0000259" key="1">
    <source>
        <dbReference type="Pfam" id="PF06114"/>
    </source>
</evidence>
<dbReference type="EMBL" id="QGGG01000014">
    <property type="protein sequence ID" value="PWJ79779.1"/>
    <property type="molecule type" value="Genomic_DNA"/>
</dbReference>
<dbReference type="Gene3D" id="1.10.260.40">
    <property type="entry name" value="lambda repressor-like DNA-binding domains"/>
    <property type="match status" value="1"/>
</dbReference>
<protein>
    <submittedName>
        <fullName evidence="2">Plasmid maintenance system antidote protein VapI</fullName>
    </submittedName>
</protein>
<dbReference type="GO" id="GO:0003677">
    <property type="term" value="F:DNA binding"/>
    <property type="evidence" value="ECO:0007669"/>
    <property type="project" value="InterPro"/>
</dbReference>
<comment type="caution">
    <text evidence="2">The sequence shown here is derived from an EMBL/GenBank/DDBJ whole genome shotgun (WGS) entry which is preliminary data.</text>
</comment>
<dbReference type="Pfam" id="PF06114">
    <property type="entry name" value="Peptidase_M78"/>
    <property type="match status" value="1"/>
</dbReference>
<gene>
    <name evidence="2" type="ORF">C7441_11456</name>
</gene>
<dbReference type="InterPro" id="IPR010982">
    <property type="entry name" value="Lambda_DNA-bd_dom_sf"/>
</dbReference>
<dbReference type="AlphaFoldDB" id="A0A316BYR1"/>
<reference evidence="2 3" key="1">
    <citation type="submission" date="2018-05" db="EMBL/GenBank/DDBJ databases">
        <title>Genomic Encyclopedia of Type Strains, Phase IV (KMG-IV): sequencing the most valuable type-strain genomes for metagenomic binning, comparative biology and taxonomic classification.</title>
        <authorList>
            <person name="Goeker M."/>
        </authorList>
    </citation>
    <scope>NUCLEOTIDE SEQUENCE [LARGE SCALE GENOMIC DNA]</scope>
    <source>
        <strain evidence="2 3">DSM 6986</strain>
    </source>
</reference>
<proteinExistence type="predicted"/>